<keyword evidence="6" id="KW-0804">Transcription</keyword>
<dbReference type="FunFam" id="1.10.10.10:FF:000057">
    <property type="entry name" value="Heat shock transcription factor 1"/>
    <property type="match status" value="1"/>
</dbReference>
<dbReference type="InterPro" id="IPR000232">
    <property type="entry name" value="HSF_DNA-bd"/>
</dbReference>
<evidence type="ECO:0000256" key="9">
    <source>
        <dbReference type="SAM" id="Coils"/>
    </source>
</evidence>
<evidence type="ECO:0000256" key="10">
    <source>
        <dbReference type="SAM" id="MobiDB-lite"/>
    </source>
</evidence>
<dbReference type="PANTHER" id="PTHR10015:SF161">
    <property type="entry name" value="HEAT STRESS TRANSCRIPTION FACTOR A-4A"/>
    <property type="match status" value="1"/>
</dbReference>
<dbReference type="Proteomes" id="UP000197138">
    <property type="component" value="Unassembled WGS sequence"/>
</dbReference>
<feature type="domain" description="HSF-type DNA-binding" evidence="11">
    <location>
        <begin position="182"/>
        <end position="206"/>
    </location>
</feature>
<feature type="region of interest" description="Disordered" evidence="10">
    <location>
        <begin position="233"/>
        <end position="255"/>
    </location>
</feature>
<sequence>MTMDKFDVHRDEFDVTRDEFDVTKDEFDVSKDKFDVFRNEFDVAKDEFDVTRNELDVIGDEFDVTRDDFDVTMDEFDESQAFCFEFRVIVLSQIAGGEYGVAPVELSFSNWMEFFMVQRAVSASIVLKMDASQSSLMNSLPPFLSKMYEMVDDPSTNAIVSWSQSNKSFIVWNPLEFASVLLPRFFKHNNFSSFIRQLNTYGFRKIDPEQWEFANDDFIKGRPHLLRNIHRRKPVHSHSSPNLQQNQGISSSSLTESERQVYKDKIATLENDKQLLLSELEKHEEEERRYELQMQQLKDRFMRIKEKQRLMVSNLSLVLQKTSTSPGLELQGKKRRLARVDFFDEETDDEHDNIANSQLLSIKELYEQLESSLTFWDDMVHDVSHTYHSRGSDLDIGETTSCVEGDSPNFSCPQLNIDARSGTHVIDMNSEPPVAINTASDTAASRERPVGPGTASEAVGINDVFWEQFLTENPGDENQAVHSRGRS</sequence>
<dbReference type="AlphaFoldDB" id="A0A218VYG8"/>
<dbReference type="Pfam" id="PF00447">
    <property type="entry name" value="HSF_DNA-bind"/>
    <property type="match status" value="1"/>
</dbReference>
<evidence type="ECO:0000256" key="2">
    <source>
        <dbReference type="ARBA" id="ARBA00022553"/>
    </source>
</evidence>
<feature type="compositionally biased region" description="Polar residues" evidence="10">
    <location>
        <begin position="237"/>
        <end position="255"/>
    </location>
</feature>
<dbReference type="GO" id="GO:0005634">
    <property type="term" value="C:nucleus"/>
    <property type="evidence" value="ECO:0007669"/>
    <property type="project" value="UniProtKB-SubCell"/>
</dbReference>
<organism evidence="12 13">
    <name type="scientific">Punica granatum</name>
    <name type="common">Pomegranate</name>
    <dbReference type="NCBI Taxonomy" id="22663"/>
    <lineage>
        <taxon>Eukaryota</taxon>
        <taxon>Viridiplantae</taxon>
        <taxon>Streptophyta</taxon>
        <taxon>Embryophyta</taxon>
        <taxon>Tracheophyta</taxon>
        <taxon>Spermatophyta</taxon>
        <taxon>Magnoliopsida</taxon>
        <taxon>eudicotyledons</taxon>
        <taxon>Gunneridae</taxon>
        <taxon>Pentapetalae</taxon>
        <taxon>rosids</taxon>
        <taxon>malvids</taxon>
        <taxon>Myrtales</taxon>
        <taxon>Lythraceae</taxon>
        <taxon>Punica</taxon>
    </lineage>
</organism>
<comment type="similarity">
    <text evidence="8">Belongs to the HSF family. Class A subfamily.</text>
</comment>
<evidence type="ECO:0000256" key="7">
    <source>
        <dbReference type="ARBA" id="ARBA00023242"/>
    </source>
</evidence>
<keyword evidence="7" id="KW-0539">Nucleus</keyword>
<dbReference type="SMART" id="SM00415">
    <property type="entry name" value="HSF"/>
    <property type="match status" value="1"/>
</dbReference>
<name>A0A218VYG8_PUNGR</name>
<protein>
    <recommendedName>
        <fullName evidence="11">HSF-type DNA-binding domain-containing protein</fullName>
    </recommendedName>
</protein>
<feature type="coiled-coil region" evidence="9">
    <location>
        <begin position="259"/>
        <end position="307"/>
    </location>
</feature>
<comment type="subcellular location">
    <subcellularLocation>
        <location evidence="1">Nucleus</location>
    </subcellularLocation>
</comment>
<keyword evidence="4" id="KW-0346">Stress response</keyword>
<dbReference type="PROSITE" id="PS00434">
    <property type="entry name" value="HSF_DOMAIN"/>
    <property type="match status" value="1"/>
</dbReference>
<evidence type="ECO:0000256" key="8">
    <source>
        <dbReference type="ARBA" id="ARBA00061350"/>
    </source>
</evidence>
<evidence type="ECO:0000256" key="1">
    <source>
        <dbReference type="ARBA" id="ARBA00004123"/>
    </source>
</evidence>
<dbReference type="SUPFAM" id="SSF46785">
    <property type="entry name" value="Winged helix' DNA-binding domain"/>
    <property type="match status" value="1"/>
</dbReference>
<dbReference type="GO" id="GO:0003700">
    <property type="term" value="F:DNA-binding transcription factor activity"/>
    <property type="evidence" value="ECO:0007669"/>
    <property type="project" value="InterPro"/>
</dbReference>
<evidence type="ECO:0000256" key="5">
    <source>
        <dbReference type="ARBA" id="ARBA00023125"/>
    </source>
</evidence>
<dbReference type="InterPro" id="IPR036388">
    <property type="entry name" value="WH-like_DNA-bd_sf"/>
</dbReference>
<dbReference type="InterPro" id="IPR036390">
    <property type="entry name" value="WH_DNA-bd_sf"/>
</dbReference>
<evidence type="ECO:0000313" key="13">
    <source>
        <dbReference type="Proteomes" id="UP000197138"/>
    </source>
</evidence>
<keyword evidence="3" id="KW-0805">Transcription regulation</keyword>
<accession>A0A218VYG8</accession>
<dbReference type="GO" id="GO:0034605">
    <property type="term" value="P:cellular response to heat"/>
    <property type="evidence" value="ECO:0007669"/>
    <property type="project" value="TreeGrafter"/>
</dbReference>
<keyword evidence="2" id="KW-0597">Phosphoprotein</keyword>
<evidence type="ECO:0000313" key="12">
    <source>
        <dbReference type="EMBL" id="OWM65535.1"/>
    </source>
</evidence>
<evidence type="ECO:0000259" key="11">
    <source>
        <dbReference type="PROSITE" id="PS00434"/>
    </source>
</evidence>
<comment type="caution">
    <text evidence="12">The sequence shown here is derived from an EMBL/GenBank/DDBJ whole genome shotgun (WGS) entry which is preliminary data.</text>
</comment>
<keyword evidence="9" id="KW-0175">Coiled coil</keyword>
<dbReference type="GO" id="GO:0000978">
    <property type="term" value="F:RNA polymerase II cis-regulatory region sequence-specific DNA binding"/>
    <property type="evidence" value="ECO:0007669"/>
    <property type="project" value="TreeGrafter"/>
</dbReference>
<dbReference type="GO" id="GO:0006357">
    <property type="term" value="P:regulation of transcription by RNA polymerase II"/>
    <property type="evidence" value="ECO:0007669"/>
    <property type="project" value="TreeGrafter"/>
</dbReference>
<evidence type="ECO:0000256" key="3">
    <source>
        <dbReference type="ARBA" id="ARBA00023015"/>
    </source>
</evidence>
<dbReference type="EMBL" id="MTKT01005609">
    <property type="protein sequence ID" value="OWM65535.1"/>
    <property type="molecule type" value="Genomic_DNA"/>
</dbReference>
<proteinExistence type="inferred from homology"/>
<dbReference type="Gene3D" id="1.10.10.10">
    <property type="entry name" value="Winged helix-like DNA-binding domain superfamily/Winged helix DNA-binding domain"/>
    <property type="match status" value="1"/>
</dbReference>
<gene>
    <name evidence="12" type="ORF">CDL15_Pgr023805</name>
</gene>
<evidence type="ECO:0000256" key="4">
    <source>
        <dbReference type="ARBA" id="ARBA00023016"/>
    </source>
</evidence>
<keyword evidence="5" id="KW-0238">DNA-binding</keyword>
<evidence type="ECO:0000256" key="6">
    <source>
        <dbReference type="ARBA" id="ARBA00023163"/>
    </source>
</evidence>
<reference evidence="13" key="1">
    <citation type="journal article" date="2017" name="Plant J.">
        <title>The pomegranate (Punica granatum L.) genome and the genomics of punicalagin biosynthesis.</title>
        <authorList>
            <person name="Qin G."/>
            <person name="Xu C."/>
            <person name="Ming R."/>
            <person name="Tang H."/>
            <person name="Guyot R."/>
            <person name="Kramer E.M."/>
            <person name="Hu Y."/>
            <person name="Yi X."/>
            <person name="Qi Y."/>
            <person name="Xu X."/>
            <person name="Gao Z."/>
            <person name="Pan H."/>
            <person name="Jian J."/>
            <person name="Tian Y."/>
            <person name="Yue Z."/>
            <person name="Xu Y."/>
        </authorList>
    </citation>
    <scope>NUCLEOTIDE SEQUENCE [LARGE SCALE GENOMIC DNA]</scope>
    <source>
        <strain evidence="13">cv. Dabenzi</strain>
    </source>
</reference>
<dbReference type="PRINTS" id="PR00056">
    <property type="entry name" value="HSFDOMAIN"/>
</dbReference>
<dbReference type="PANTHER" id="PTHR10015">
    <property type="entry name" value="HEAT SHOCK TRANSCRIPTION FACTOR"/>
    <property type="match status" value="1"/>
</dbReference>